<keyword evidence="3" id="KW-0143">Chaperone</keyword>
<comment type="similarity">
    <text evidence="1 3">Belongs to the CMC family.</text>
</comment>
<evidence type="ECO:0000313" key="4">
    <source>
        <dbReference type="EMBL" id="GMM49947.1"/>
    </source>
</evidence>
<evidence type="ECO:0000256" key="2">
    <source>
        <dbReference type="ARBA" id="ARBA00023157"/>
    </source>
</evidence>
<keyword evidence="3" id="KW-0472">Membrane</keyword>
<dbReference type="AlphaFoldDB" id="A0AAV5RFU6"/>
<keyword evidence="5" id="KW-1185">Reference proteome</keyword>
<proteinExistence type="inferred from homology"/>
<accession>A0AAV5RFU6</accession>
<dbReference type="EMBL" id="BTGC01000003">
    <property type="protein sequence ID" value="GMM49947.1"/>
    <property type="molecule type" value="Genomic_DNA"/>
</dbReference>
<keyword evidence="3" id="KW-0496">Mitochondrion</keyword>
<organism evidence="4 5">
    <name type="scientific">Starmerella bacillaris</name>
    <name type="common">Yeast</name>
    <name type="synonym">Candida zemplinina</name>
    <dbReference type="NCBI Taxonomy" id="1247836"/>
    <lineage>
        <taxon>Eukaryota</taxon>
        <taxon>Fungi</taxon>
        <taxon>Dikarya</taxon>
        <taxon>Ascomycota</taxon>
        <taxon>Saccharomycotina</taxon>
        <taxon>Dipodascomycetes</taxon>
        <taxon>Dipodascales</taxon>
        <taxon>Trichomonascaceae</taxon>
        <taxon>Starmerella</taxon>
    </lineage>
</organism>
<dbReference type="Pfam" id="PF08583">
    <property type="entry name" value="Cmc1"/>
    <property type="match status" value="1"/>
</dbReference>
<comment type="function">
    <text evidence="3">Required for mitochondrial cytochrome c oxidase (COX) assembly and respiration.</text>
</comment>
<comment type="subcellular location">
    <subcellularLocation>
        <location evidence="3">Mitochondrion inner membrane</location>
    </subcellularLocation>
</comment>
<comment type="caution">
    <text evidence="4">The sequence shown here is derived from an EMBL/GenBank/DDBJ whole genome shotgun (WGS) entry which is preliminary data.</text>
</comment>
<name>A0AAV5RFU6_STABA</name>
<sequence>MDQNTPASTKKVFKENETAVPIWILAPHEEKALRDELQENTNRICADKFIKMGECTQKHQVLFSFYCSDLKKELLECVGYNGSRQKYDELRQQYLVRKKELLEKEGKL</sequence>
<evidence type="ECO:0000256" key="3">
    <source>
        <dbReference type="RuleBase" id="RU364104"/>
    </source>
</evidence>
<protein>
    <recommendedName>
        <fullName evidence="3">COX assembly mitochondrial protein</fullName>
    </recommendedName>
</protein>
<dbReference type="GO" id="GO:0005743">
    <property type="term" value="C:mitochondrial inner membrane"/>
    <property type="evidence" value="ECO:0007669"/>
    <property type="project" value="UniProtKB-SubCell"/>
</dbReference>
<reference evidence="4 5" key="1">
    <citation type="journal article" date="2023" name="Elife">
        <title>Identification of key yeast species and microbe-microbe interactions impacting larval growth of Drosophila in the wild.</title>
        <authorList>
            <person name="Mure A."/>
            <person name="Sugiura Y."/>
            <person name="Maeda R."/>
            <person name="Honda K."/>
            <person name="Sakurai N."/>
            <person name="Takahashi Y."/>
            <person name="Watada M."/>
            <person name="Katoh T."/>
            <person name="Gotoh A."/>
            <person name="Gotoh Y."/>
            <person name="Taniguchi I."/>
            <person name="Nakamura K."/>
            <person name="Hayashi T."/>
            <person name="Katayama T."/>
            <person name="Uemura T."/>
            <person name="Hattori Y."/>
        </authorList>
    </citation>
    <scope>NUCLEOTIDE SEQUENCE [LARGE SCALE GENOMIC DNA]</scope>
    <source>
        <strain evidence="4 5">SB-73</strain>
    </source>
</reference>
<evidence type="ECO:0000313" key="5">
    <source>
        <dbReference type="Proteomes" id="UP001362899"/>
    </source>
</evidence>
<evidence type="ECO:0000256" key="1">
    <source>
        <dbReference type="ARBA" id="ARBA00007347"/>
    </source>
</evidence>
<gene>
    <name evidence="4" type="ORF">DASB73_009050</name>
</gene>
<keyword evidence="3" id="KW-0999">Mitochondrion inner membrane</keyword>
<dbReference type="Proteomes" id="UP001362899">
    <property type="component" value="Unassembled WGS sequence"/>
</dbReference>
<keyword evidence="2" id="KW-1015">Disulfide bond</keyword>
<dbReference type="InterPro" id="IPR013892">
    <property type="entry name" value="Cyt_c_biogenesis_Cmc1-like"/>
</dbReference>